<dbReference type="CDD" id="cd07821">
    <property type="entry name" value="PYR_PYL_RCAR_like"/>
    <property type="match status" value="1"/>
</dbReference>
<protein>
    <submittedName>
        <fullName evidence="1">SRPBCC family protein</fullName>
    </submittedName>
</protein>
<evidence type="ECO:0000313" key="2">
    <source>
        <dbReference type="Proteomes" id="UP000466794"/>
    </source>
</evidence>
<dbReference type="Proteomes" id="UP000466794">
    <property type="component" value="Unassembled WGS sequence"/>
</dbReference>
<dbReference type="Gene3D" id="3.30.530.20">
    <property type="match status" value="1"/>
</dbReference>
<sequence>MASISREILIDAAPAQVWALVADFAEGPVRMAPGLVTGSTDLGEGLREVSFAHGTVVRERLITLDHEARRFVYSVIGGTATPLHDNAVMHVLPHGDNGTRFVWSRDILPEAMAAPFAATMDQALIVIKKTIESD</sequence>
<dbReference type="RefSeq" id="WP_157390099.1">
    <property type="nucleotide sequence ID" value="NZ_WRPP01000005.1"/>
</dbReference>
<dbReference type="EMBL" id="WRPP01000005">
    <property type="protein sequence ID" value="MVU80463.1"/>
    <property type="molecule type" value="Genomic_DNA"/>
</dbReference>
<organism evidence="1 2">
    <name type="scientific">Nocardia terrae</name>
    <dbReference type="NCBI Taxonomy" id="2675851"/>
    <lineage>
        <taxon>Bacteria</taxon>
        <taxon>Bacillati</taxon>
        <taxon>Actinomycetota</taxon>
        <taxon>Actinomycetes</taxon>
        <taxon>Mycobacteriales</taxon>
        <taxon>Nocardiaceae</taxon>
        <taxon>Nocardia</taxon>
    </lineage>
</organism>
<reference evidence="1 2" key="1">
    <citation type="submission" date="2019-12" db="EMBL/GenBank/DDBJ databases">
        <title>Nocardia sp. nov. ET3-3 isolated from soil.</title>
        <authorList>
            <person name="Kanchanasin P."/>
            <person name="Tanasupawat S."/>
            <person name="Yuki M."/>
            <person name="Kudo T."/>
        </authorList>
    </citation>
    <scope>NUCLEOTIDE SEQUENCE [LARGE SCALE GENOMIC DNA]</scope>
    <source>
        <strain evidence="1 2">ET3-3</strain>
    </source>
</reference>
<proteinExistence type="predicted"/>
<gene>
    <name evidence="1" type="ORF">GPX89_24840</name>
</gene>
<dbReference type="Pfam" id="PF10604">
    <property type="entry name" value="Polyketide_cyc2"/>
    <property type="match status" value="1"/>
</dbReference>
<dbReference type="SUPFAM" id="SSF55961">
    <property type="entry name" value="Bet v1-like"/>
    <property type="match status" value="1"/>
</dbReference>
<dbReference type="InterPro" id="IPR019587">
    <property type="entry name" value="Polyketide_cyclase/dehydratase"/>
</dbReference>
<accession>A0A7K1V1D8</accession>
<keyword evidence="2" id="KW-1185">Reference proteome</keyword>
<comment type="caution">
    <text evidence="1">The sequence shown here is derived from an EMBL/GenBank/DDBJ whole genome shotgun (WGS) entry which is preliminary data.</text>
</comment>
<name>A0A7K1V1D8_9NOCA</name>
<dbReference type="AlphaFoldDB" id="A0A7K1V1D8"/>
<dbReference type="InterPro" id="IPR023393">
    <property type="entry name" value="START-like_dom_sf"/>
</dbReference>
<evidence type="ECO:0000313" key="1">
    <source>
        <dbReference type="EMBL" id="MVU80463.1"/>
    </source>
</evidence>